<reference evidence="4" key="2">
    <citation type="journal article" date="2011" name="Proc. Natl. Acad. Sci. U.S.A.">
        <title>Obligate biotrophy features unraveled by the genomic analysis of rust fungi.</title>
        <authorList>
            <person name="Duplessis S."/>
            <person name="Cuomo C.A."/>
            <person name="Lin Y.-C."/>
            <person name="Aerts A."/>
            <person name="Tisserant E."/>
            <person name="Veneault-Fourrey C."/>
            <person name="Joly D.L."/>
            <person name="Hacquard S."/>
            <person name="Amselem J."/>
            <person name="Cantarel B.L."/>
            <person name="Chiu R."/>
            <person name="Coutinho P.M."/>
            <person name="Feau N."/>
            <person name="Field M."/>
            <person name="Frey P."/>
            <person name="Gelhaye E."/>
            <person name="Goldberg J."/>
            <person name="Grabherr M.G."/>
            <person name="Kodira C.D."/>
            <person name="Kohler A."/>
            <person name="Kuees U."/>
            <person name="Lindquist E.A."/>
            <person name="Lucas S.M."/>
            <person name="Mago R."/>
            <person name="Mauceli E."/>
            <person name="Morin E."/>
            <person name="Murat C."/>
            <person name="Pangilinan J.L."/>
            <person name="Park R."/>
            <person name="Pearson M."/>
            <person name="Quesneville H."/>
            <person name="Rouhier N."/>
            <person name="Sakthikumar S."/>
            <person name="Salamov A.A."/>
            <person name="Schmutz J."/>
            <person name="Selles B."/>
            <person name="Shapiro H."/>
            <person name="Tanguay P."/>
            <person name="Tuskan G.A."/>
            <person name="Henrissat B."/>
            <person name="Van de Peer Y."/>
            <person name="Rouze P."/>
            <person name="Ellis J.G."/>
            <person name="Dodds P.N."/>
            <person name="Schein J.E."/>
            <person name="Zhong S."/>
            <person name="Hamelin R.C."/>
            <person name="Grigoriev I.V."/>
            <person name="Szabo L.J."/>
            <person name="Martin F."/>
        </authorList>
    </citation>
    <scope>NUCLEOTIDE SEQUENCE [LARGE SCALE GENOMIC DNA]</scope>
    <source>
        <strain evidence="4">CRL 75-36-700-3 / race SCCL</strain>
    </source>
</reference>
<proteinExistence type="predicted"/>
<feature type="compositionally biased region" description="Low complexity" evidence="1">
    <location>
        <begin position="238"/>
        <end position="265"/>
    </location>
</feature>
<gene>
    <name evidence="3" type="ORF">PGTG_02654</name>
</gene>
<feature type="compositionally biased region" description="Basic residues" evidence="1">
    <location>
        <begin position="210"/>
        <end position="220"/>
    </location>
</feature>
<dbReference type="Proteomes" id="UP000008783">
    <property type="component" value="Unassembled WGS sequence"/>
</dbReference>
<feature type="region of interest" description="Disordered" evidence="1">
    <location>
        <begin position="42"/>
        <end position="95"/>
    </location>
</feature>
<keyword evidence="2" id="KW-1133">Transmembrane helix</keyword>
<accession>E3JVY8</accession>
<dbReference type="AlphaFoldDB" id="E3JVY8"/>
<dbReference type="VEuPathDB" id="FungiDB:PGTG_02654"/>
<feature type="transmembrane region" description="Helical" evidence="2">
    <location>
        <begin position="129"/>
        <end position="146"/>
    </location>
</feature>
<dbReference type="InParanoid" id="E3JVY8"/>
<dbReference type="OrthoDB" id="2507627at2759"/>
<dbReference type="KEGG" id="pgr:PGTG_02654"/>
<dbReference type="OMA" id="THRTVHF"/>
<dbReference type="EMBL" id="DS178265">
    <property type="protein sequence ID" value="EFP76213.1"/>
    <property type="molecule type" value="Genomic_DNA"/>
</dbReference>
<dbReference type="GeneID" id="10533781"/>
<protein>
    <submittedName>
        <fullName evidence="3">Uncharacterized protein</fullName>
    </submittedName>
</protein>
<feature type="compositionally biased region" description="Polar residues" evidence="1">
    <location>
        <begin position="16"/>
        <end position="28"/>
    </location>
</feature>
<evidence type="ECO:0000256" key="1">
    <source>
        <dbReference type="SAM" id="MobiDB-lite"/>
    </source>
</evidence>
<feature type="transmembrane region" description="Helical" evidence="2">
    <location>
        <begin position="166"/>
        <end position="184"/>
    </location>
</feature>
<dbReference type="RefSeq" id="XP_003320632.1">
    <property type="nucleotide sequence ID" value="XM_003320584.2"/>
</dbReference>
<keyword evidence="4" id="KW-1185">Reference proteome</keyword>
<evidence type="ECO:0000256" key="2">
    <source>
        <dbReference type="SAM" id="Phobius"/>
    </source>
</evidence>
<keyword evidence="2" id="KW-0472">Membrane</keyword>
<feature type="region of interest" description="Disordered" evidence="1">
    <location>
        <begin position="206"/>
        <end position="270"/>
    </location>
</feature>
<keyword evidence="2" id="KW-0812">Transmembrane</keyword>
<sequence>MMNSSMMDSPLKRYSQPKTVHFSTNNPSENQLSWIQDLVVTEQQQQQPHTPIKQPLIKNYNPTTTPSTPNNNNTKNSPLPTPSTPKNNNNSLNLSTPLKSTRVPISLNPNLAHTGLILGQKSILDRIRINLLSLIIVWIITSTQIYNQLVLSIVNKFPFLSVPFQLTEWLLLVILLGNLVEGYYRYKTQTPVTHVELPLTPQQIRGGVQHLHHSSTKKHPLSASLGHHSTETFNRSGSSLPRNQLLSSSLRSSLRSSPNSPSPRLAHLPPAPLYNQHQQQQQQLNKDEILTLDPTVNPLSRNTLHLFKRSFKPADLLHSSSSSHSASHSSLPDHRQFLRHSVLGTSSAISSSSSFSPSPSTAFNHSSPLFARSGSVRKVSNQLSLQKLLDENLFPSTSS</sequence>
<feature type="compositionally biased region" description="Low complexity" evidence="1">
    <location>
        <begin position="61"/>
        <end position="95"/>
    </location>
</feature>
<organism evidence="3 4">
    <name type="scientific">Puccinia graminis f. sp. tritici (strain CRL 75-36-700-3 / race SCCL)</name>
    <name type="common">Black stem rust fungus</name>
    <dbReference type="NCBI Taxonomy" id="418459"/>
    <lineage>
        <taxon>Eukaryota</taxon>
        <taxon>Fungi</taxon>
        <taxon>Dikarya</taxon>
        <taxon>Basidiomycota</taxon>
        <taxon>Pucciniomycotina</taxon>
        <taxon>Pucciniomycetes</taxon>
        <taxon>Pucciniales</taxon>
        <taxon>Pucciniaceae</taxon>
        <taxon>Puccinia</taxon>
    </lineage>
</organism>
<name>E3JVY8_PUCGT</name>
<feature type="region of interest" description="Disordered" evidence="1">
    <location>
        <begin position="1"/>
        <end position="28"/>
    </location>
</feature>
<evidence type="ECO:0000313" key="3">
    <source>
        <dbReference type="EMBL" id="EFP76213.1"/>
    </source>
</evidence>
<evidence type="ECO:0000313" key="4">
    <source>
        <dbReference type="Proteomes" id="UP000008783"/>
    </source>
</evidence>
<reference key="1">
    <citation type="submission" date="2007-01" db="EMBL/GenBank/DDBJ databases">
        <title>The Genome Sequence of Puccinia graminis f. sp. tritici Strain CRL 75-36-700-3.</title>
        <authorList>
            <consortium name="The Broad Institute Genome Sequencing Platform"/>
            <person name="Birren B."/>
            <person name="Lander E."/>
            <person name="Galagan J."/>
            <person name="Nusbaum C."/>
            <person name="Devon K."/>
            <person name="Cuomo C."/>
            <person name="Jaffe D."/>
            <person name="Butler J."/>
            <person name="Alvarez P."/>
            <person name="Gnerre S."/>
            <person name="Grabherr M."/>
            <person name="Mauceli E."/>
            <person name="Brockman W."/>
            <person name="Young S."/>
            <person name="LaButti K."/>
            <person name="Sykes S."/>
            <person name="DeCaprio D."/>
            <person name="Crawford M."/>
            <person name="Koehrsen M."/>
            <person name="Engels R."/>
            <person name="Montgomery P."/>
            <person name="Pearson M."/>
            <person name="Howarth C."/>
            <person name="Larson L."/>
            <person name="White J."/>
            <person name="Zeng Q."/>
            <person name="Kodira C."/>
            <person name="Yandava C."/>
            <person name="Alvarado L."/>
            <person name="O'Leary S."/>
            <person name="Szabo L."/>
            <person name="Dean R."/>
            <person name="Schein J."/>
        </authorList>
    </citation>
    <scope>NUCLEOTIDE SEQUENCE</scope>
    <source>
        <strain>CRL 75-36-700-3</strain>
    </source>
</reference>
<dbReference type="HOGENOM" id="CLU_735966_0_0_1"/>